<comment type="caution">
    <text evidence="8">The sequence shown here is derived from an EMBL/GenBank/DDBJ whole genome shotgun (WGS) entry which is preliminary data.</text>
</comment>
<dbReference type="SUPFAM" id="SSF53335">
    <property type="entry name" value="S-adenosyl-L-methionine-dependent methyltransferases"/>
    <property type="match status" value="1"/>
</dbReference>
<dbReference type="EMBL" id="AAXD02000074">
    <property type="protein sequence ID" value="EDN81798.1"/>
    <property type="molecule type" value="Genomic_DNA"/>
</dbReference>
<dbReference type="GO" id="GO:0003677">
    <property type="term" value="F:DNA binding"/>
    <property type="evidence" value="ECO:0007669"/>
    <property type="project" value="TreeGrafter"/>
</dbReference>
<reference evidence="8 9" key="2">
    <citation type="submission" date="2007-05" db="EMBL/GenBank/DDBJ databases">
        <title>Draft genome sequence of Bifidobacterium adolescentis (L2-32).</title>
        <authorList>
            <person name="Sudarsanam P."/>
            <person name="Ley R."/>
            <person name="Guruge J."/>
            <person name="Turnbaugh P.J."/>
            <person name="Mahowald M."/>
            <person name="Liep D."/>
            <person name="Gordon J."/>
        </authorList>
    </citation>
    <scope>NUCLEOTIDE SEQUENCE [LARGE SCALE GENOMIC DNA]</scope>
    <source>
        <strain evidence="8 9">L2-32</strain>
    </source>
</reference>
<dbReference type="Pfam" id="PF00145">
    <property type="entry name" value="DNA_methylase"/>
    <property type="match status" value="2"/>
</dbReference>
<sequence length="505" mass="56728">MPMDPIPVIDLFAGPGGMSEGFSSLRDENDEPVFRSIMSIEMERTAHATLRLRAFARRLMDADGRLPQDYIDYLGTPSSENLERLKDSHPEEWAAAEAEAIQGTLKEGDDEFVEMAKKRLQGYDGPLVLIGGPPCQAYSLVGRARRTHDKDRLEKDVKQTLYKCYLRFIEVLRPTAFVMENVKGLLSARNYGEGVFGHIRADMEALGYELHSMVVKDPERPHDFIVRADEFGVPQARHRVILFGTRSGCGQGAPGVMTPRPVITVDQVLGEMPRIRSGFSSRVHDKLDWKEYVRKAAEKLMLTPEGSALGPSLEPVMEGKHLPSAQHADGIGAEDRNPLSDWYRGHLAGSGVLPEHVARNHMDSDLDRYLFCAAYAQEHKTCAKLYDFPKYLLPNHKNAEGAVEGKEVVFADRFHVQLSDQPSTTVTSHISKDGHYFIHPDPSQCRSLTVREAARLQTFPDDYFFMGNRTDQYRQVGNAVPPLLAQQMAQVVADWIDEPSVGYYR</sequence>
<evidence type="ECO:0000313" key="9">
    <source>
        <dbReference type="Proteomes" id="UP000003773"/>
    </source>
</evidence>
<protein>
    <recommendedName>
        <fullName evidence="1">DNA (cytosine-5-)-methyltransferase</fullName>
        <ecNumber evidence="1">2.1.1.37</ecNumber>
    </recommendedName>
</protein>
<dbReference type="PROSITE" id="PS00095">
    <property type="entry name" value="C5_MTASE_2"/>
    <property type="match status" value="1"/>
</dbReference>
<accession>A7A7T3</accession>
<dbReference type="PANTHER" id="PTHR10629">
    <property type="entry name" value="CYTOSINE-SPECIFIC METHYLTRANSFERASE"/>
    <property type="match status" value="1"/>
</dbReference>
<evidence type="ECO:0000256" key="1">
    <source>
        <dbReference type="ARBA" id="ARBA00011975"/>
    </source>
</evidence>
<evidence type="ECO:0000256" key="7">
    <source>
        <dbReference type="RuleBase" id="RU000416"/>
    </source>
</evidence>
<keyword evidence="4 6" id="KW-0949">S-adenosyl-L-methionine</keyword>
<keyword evidence="5" id="KW-0680">Restriction system</keyword>
<name>A7A7T3_BIFAD</name>
<keyword evidence="2 6" id="KW-0489">Methyltransferase</keyword>
<dbReference type="Proteomes" id="UP000003773">
    <property type="component" value="Unassembled WGS sequence"/>
</dbReference>
<keyword evidence="3 6" id="KW-0808">Transferase</keyword>
<dbReference type="HOGENOM" id="CLU_006958_2_4_11"/>
<reference evidence="8 9" key="1">
    <citation type="submission" date="2007-04" db="EMBL/GenBank/DDBJ databases">
        <authorList>
            <person name="Fulton L."/>
            <person name="Clifton S."/>
            <person name="Fulton B."/>
            <person name="Xu J."/>
            <person name="Minx P."/>
            <person name="Pepin K.H."/>
            <person name="Johnson M."/>
            <person name="Thiruvilangam P."/>
            <person name="Bhonagiri V."/>
            <person name="Nash W.E."/>
            <person name="Mardis E.R."/>
            <person name="Wilson R.K."/>
        </authorList>
    </citation>
    <scope>NUCLEOTIDE SEQUENCE [LARGE SCALE GENOMIC DNA]</scope>
    <source>
        <strain evidence="8 9">L2-32</strain>
    </source>
</reference>
<dbReference type="InterPro" id="IPR001525">
    <property type="entry name" value="C5_MeTfrase"/>
</dbReference>
<evidence type="ECO:0000256" key="3">
    <source>
        <dbReference type="ARBA" id="ARBA00022679"/>
    </source>
</evidence>
<proteinExistence type="inferred from homology"/>
<dbReference type="PANTHER" id="PTHR10629:SF52">
    <property type="entry name" value="DNA (CYTOSINE-5)-METHYLTRANSFERASE 1"/>
    <property type="match status" value="1"/>
</dbReference>
<dbReference type="AlphaFoldDB" id="A7A7T3"/>
<dbReference type="GO" id="GO:0044027">
    <property type="term" value="P:negative regulation of gene expression via chromosomal CpG island methylation"/>
    <property type="evidence" value="ECO:0007669"/>
    <property type="project" value="TreeGrafter"/>
</dbReference>
<dbReference type="GO" id="GO:0003886">
    <property type="term" value="F:DNA (cytosine-5-)-methyltransferase activity"/>
    <property type="evidence" value="ECO:0007669"/>
    <property type="project" value="UniProtKB-EC"/>
</dbReference>
<dbReference type="Gene3D" id="3.90.120.10">
    <property type="entry name" value="DNA Methylase, subunit A, domain 2"/>
    <property type="match status" value="1"/>
</dbReference>
<feature type="active site" evidence="6">
    <location>
        <position position="135"/>
    </location>
</feature>
<comment type="similarity">
    <text evidence="6 7">Belongs to the class I-like SAM-binding methyltransferase superfamily. C5-methyltransferase family.</text>
</comment>
<dbReference type="InterPro" id="IPR029063">
    <property type="entry name" value="SAM-dependent_MTases_sf"/>
</dbReference>
<dbReference type="EC" id="2.1.1.37" evidence="1"/>
<evidence type="ECO:0000256" key="2">
    <source>
        <dbReference type="ARBA" id="ARBA00022603"/>
    </source>
</evidence>
<evidence type="ECO:0000256" key="4">
    <source>
        <dbReference type="ARBA" id="ARBA00022691"/>
    </source>
</evidence>
<evidence type="ECO:0000256" key="5">
    <source>
        <dbReference type="ARBA" id="ARBA00022747"/>
    </source>
</evidence>
<organism evidence="8 9">
    <name type="scientific">Bifidobacterium adolescentis L2-32</name>
    <dbReference type="NCBI Taxonomy" id="411481"/>
    <lineage>
        <taxon>Bacteria</taxon>
        <taxon>Bacillati</taxon>
        <taxon>Actinomycetota</taxon>
        <taxon>Actinomycetes</taxon>
        <taxon>Bifidobacteriales</taxon>
        <taxon>Bifidobacteriaceae</taxon>
        <taxon>Bifidobacterium</taxon>
    </lineage>
</organism>
<gene>
    <name evidence="8" type="primary">dcm</name>
    <name evidence="8" type="ORF">BIFADO_01923</name>
</gene>
<dbReference type="GO" id="GO:0009307">
    <property type="term" value="P:DNA restriction-modification system"/>
    <property type="evidence" value="ECO:0007669"/>
    <property type="project" value="UniProtKB-KW"/>
</dbReference>
<dbReference type="PRINTS" id="PR00105">
    <property type="entry name" value="C5METTRFRASE"/>
</dbReference>
<dbReference type="InterPro" id="IPR050390">
    <property type="entry name" value="C5-Methyltransferase"/>
</dbReference>
<dbReference type="InterPro" id="IPR031303">
    <property type="entry name" value="C5_meth_CS"/>
</dbReference>
<dbReference type="PROSITE" id="PS51679">
    <property type="entry name" value="SAM_MT_C5"/>
    <property type="match status" value="1"/>
</dbReference>
<evidence type="ECO:0000313" key="8">
    <source>
        <dbReference type="EMBL" id="EDN81798.1"/>
    </source>
</evidence>
<dbReference type="GO" id="GO:0032259">
    <property type="term" value="P:methylation"/>
    <property type="evidence" value="ECO:0007669"/>
    <property type="project" value="UniProtKB-KW"/>
</dbReference>
<evidence type="ECO:0000256" key="6">
    <source>
        <dbReference type="PROSITE-ProRule" id="PRU01016"/>
    </source>
</evidence>
<dbReference type="NCBIfam" id="TIGR00675">
    <property type="entry name" value="dcm"/>
    <property type="match status" value="1"/>
</dbReference>
<dbReference type="Gene3D" id="3.40.50.150">
    <property type="entry name" value="Vaccinia Virus protein VP39"/>
    <property type="match status" value="1"/>
</dbReference>